<evidence type="ECO:0000313" key="1">
    <source>
        <dbReference type="EMBL" id="OGM29311.1"/>
    </source>
</evidence>
<dbReference type="AlphaFoldDB" id="A0A1F7YPP7"/>
<dbReference type="EMBL" id="MGGM01000015">
    <property type="protein sequence ID" value="OGM29311.1"/>
    <property type="molecule type" value="Genomic_DNA"/>
</dbReference>
<protein>
    <submittedName>
        <fullName evidence="1">Uncharacterized protein</fullName>
    </submittedName>
</protein>
<accession>A0A1F7YPP7</accession>
<organism evidence="1 2">
    <name type="scientific">Candidatus Woesebacteria bacterium RIFCSPHIGHO2_01_FULL_41_10</name>
    <dbReference type="NCBI Taxonomy" id="1802500"/>
    <lineage>
        <taxon>Bacteria</taxon>
        <taxon>Candidatus Woeseibacteriota</taxon>
    </lineage>
</organism>
<proteinExistence type="predicted"/>
<comment type="caution">
    <text evidence="1">The sequence shown here is derived from an EMBL/GenBank/DDBJ whole genome shotgun (WGS) entry which is preliminary data.</text>
</comment>
<evidence type="ECO:0000313" key="2">
    <source>
        <dbReference type="Proteomes" id="UP000177263"/>
    </source>
</evidence>
<dbReference type="Proteomes" id="UP000177263">
    <property type="component" value="Unassembled WGS sequence"/>
</dbReference>
<name>A0A1F7YPP7_9BACT</name>
<sequence length="179" mass="20642">MTEAILIGAVLVLSFGLIVFAFRHQKRVADLSEKLSVSEQKLAWAEKGFDALSWLVHDVLRSIMKGDVVARLIHDPQSIYILTATPPRQPLLSYERLSAVTASVGTWKIRVGNNRMKDPFDEFNLELESGDYIIIYQTERCDIEQNLPPYFKMVQNMSRPKGIRYQVYRLEFSHTIMHL</sequence>
<gene>
    <name evidence="1" type="ORF">A2801_02195</name>
</gene>
<reference evidence="1 2" key="1">
    <citation type="journal article" date="2016" name="Nat. Commun.">
        <title>Thousands of microbial genomes shed light on interconnected biogeochemical processes in an aquifer system.</title>
        <authorList>
            <person name="Anantharaman K."/>
            <person name="Brown C.T."/>
            <person name="Hug L.A."/>
            <person name="Sharon I."/>
            <person name="Castelle C.J."/>
            <person name="Probst A.J."/>
            <person name="Thomas B.C."/>
            <person name="Singh A."/>
            <person name="Wilkins M.J."/>
            <person name="Karaoz U."/>
            <person name="Brodie E.L."/>
            <person name="Williams K.H."/>
            <person name="Hubbard S.S."/>
            <person name="Banfield J.F."/>
        </authorList>
    </citation>
    <scope>NUCLEOTIDE SEQUENCE [LARGE SCALE GENOMIC DNA]</scope>
</reference>